<gene>
    <name evidence="2" type="primary">B1114D08.17</name>
</gene>
<dbReference type="EMBL" id="AP006529">
    <property type="protein sequence ID" value="BAC84905.1"/>
    <property type="molecule type" value="Genomic_DNA"/>
</dbReference>
<evidence type="ECO:0000313" key="3">
    <source>
        <dbReference type="Proteomes" id="UP000000763"/>
    </source>
</evidence>
<protein>
    <submittedName>
        <fullName evidence="2">Uncharacterized protein</fullName>
    </submittedName>
</protein>
<reference evidence="3" key="2">
    <citation type="journal article" date="2008" name="Nucleic Acids Res.">
        <title>The rice annotation project database (RAP-DB): 2008 update.</title>
        <authorList>
            <consortium name="The rice annotation project (RAP)"/>
        </authorList>
    </citation>
    <scope>GENOME REANNOTATION</scope>
    <source>
        <strain evidence="3">cv. Nipponbare</strain>
    </source>
</reference>
<evidence type="ECO:0000313" key="2">
    <source>
        <dbReference type="EMBL" id="BAC84905.1"/>
    </source>
</evidence>
<organism evidence="2 3">
    <name type="scientific">Oryza sativa subsp. japonica</name>
    <name type="common">Rice</name>
    <dbReference type="NCBI Taxonomy" id="39947"/>
    <lineage>
        <taxon>Eukaryota</taxon>
        <taxon>Viridiplantae</taxon>
        <taxon>Streptophyta</taxon>
        <taxon>Embryophyta</taxon>
        <taxon>Tracheophyta</taxon>
        <taxon>Spermatophyta</taxon>
        <taxon>Magnoliopsida</taxon>
        <taxon>Liliopsida</taxon>
        <taxon>Poales</taxon>
        <taxon>Poaceae</taxon>
        <taxon>BOP clade</taxon>
        <taxon>Oryzoideae</taxon>
        <taxon>Oryzeae</taxon>
        <taxon>Oryzinae</taxon>
        <taxon>Oryza</taxon>
        <taxon>Oryza sativa</taxon>
    </lineage>
</organism>
<sequence length="143" mass="16077">MANIDKGSRGTTTSRTNDIRTTTPDKVNDITTSYNNDETRNPHTSRGPEDEIPFRWSRYDYDWSWTSNATILTPRLQAIEYDYDWSSTSNVAILVPLLLMVEVVNSKPLTTGAGPPPQSSRRGHRATPPQAVYEAATFKSNKQ</sequence>
<reference evidence="3" key="1">
    <citation type="journal article" date="2005" name="Nature">
        <title>The map-based sequence of the rice genome.</title>
        <authorList>
            <consortium name="International rice genome sequencing project (IRGSP)"/>
            <person name="Matsumoto T."/>
            <person name="Wu J."/>
            <person name="Kanamori H."/>
            <person name="Katayose Y."/>
            <person name="Fujisawa M."/>
            <person name="Namiki N."/>
            <person name="Mizuno H."/>
            <person name="Yamamoto K."/>
            <person name="Antonio B.A."/>
            <person name="Baba T."/>
            <person name="Sakata K."/>
            <person name="Nagamura Y."/>
            <person name="Aoki H."/>
            <person name="Arikawa K."/>
            <person name="Arita K."/>
            <person name="Bito T."/>
            <person name="Chiden Y."/>
            <person name="Fujitsuka N."/>
            <person name="Fukunaka R."/>
            <person name="Hamada M."/>
            <person name="Harada C."/>
            <person name="Hayashi A."/>
            <person name="Hijishita S."/>
            <person name="Honda M."/>
            <person name="Hosokawa S."/>
            <person name="Ichikawa Y."/>
            <person name="Idonuma A."/>
            <person name="Iijima M."/>
            <person name="Ikeda M."/>
            <person name="Ikeno M."/>
            <person name="Ito K."/>
            <person name="Ito S."/>
            <person name="Ito T."/>
            <person name="Ito Y."/>
            <person name="Ito Y."/>
            <person name="Iwabuchi A."/>
            <person name="Kamiya K."/>
            <person name="Karasawa W."/>
            <person name="Kurita K."/>
            <person name="Katagiri S."/>
            <person name="Kikuta A."/>
            <person name="Kobayashi H."/>
            <person name="Kobayashi N."/>
            <person name="Machita K."/>
            <person name="Maehara T."/>
            <person name="Masukawa M."/>
            <person name="Mizubayashi T."/>
            <person name="Mukai Y."/>
            <person name="Nagasaki H."/>
            <person name="Nagata Y."/>
            <person name="Naito S."/>
            <person name="Nakashima M."/>
            <person name="Nakama Y."/>
            <person name="Nakamichi Y."/>
            <person name="Nakamura M."/>
            <person name="Meguro A."/>
            <person name="Negishi M."/>
            <person name="Ohta I."/>
            <person name="Ohta T."/>
            <person name="Okamoto M."/>
            <person name="Ono N."/>
            <person name="Saji S."/>
            <person name="Sakaguchi M."/>
            <person name="Sakai K."/>
            <person name="Shibata M."/>
            <person name="Shimokawa T."/>
            <person name="Song J."/>
            <person name="Takazaki Y."/>
            <person name="Terasawa K."/>
            <person name="Tsugane M."/>
            <person name="Tsuji K."/>
            <person name="Ueda S."/>
            <person name="Waki K."/>
            <person name="Yamagata H."/>
            <person name="Yamamoto M."/>
            <person name="Yamamoto S."/>
            <person name="Yamane H."/>
            <person name="Yoshiki S."/>
            <person name="Yoshihara R."/>
            <person name="Yukawa K."/>
            <person name="Zhong H."/>
            <person name="Yano M."/>
            <person name="Yuan Q."/>
            <person name="Ouyang S."/>
            <person name="Liu J."/>
            <person name="Jones K.M."/>
            <person name="Gansberger K."/>
            <person name="Moffat K."/>
            <person name="Hill J."/>
            <person name="Bera J."/>
            <person name="Fadrosh D."/>
            <person name="Jin S."/>
            <person name="Johri S."/>
            <person name="Kim M."/>
            <person name="Overton L."/>
            <person name="Reardon M."/>
            <person name="Tsitrin T."/>
            <person name="Vuong H."/>
            <person name="Weaver B."/>
            <person name="Ciecko A."/>
            <person name="Tallon L."/>
            <person name="Jackson J."/>
            <person name="Pai G."/>
            <person name="Aken S.V."/>
            <person name="Utterback T."/>
            <person name="Reidmuller S."/>
            <person name="Feldblyum T."/>
            <person name="Hsiao J."/>
            <person name="Zismann V."/>
            <person name="Iobst S."/>
            <person name="de Vazeille A.R."/>
            <person name="Buell C.R."/>
            <person name="Ying K."/>
            <person name="Li Y."/>
            <person name="Lu T."/>
            <person name="Huang Y."/>
            <person name="Zhao Q."/>
            <person name="Feng Q."/>
            <person name="Zhang L."/>
            <person name="Zhu J."/>
            <person name="Weng Q."/>
            <person name="Mu J."/>
            <person name="Lu Y."/>
            <person name="Fan D."/>
            <person name="Liu Y."/>
            <person name="Guan J."/>
            <person name="Zhang Y."/>
            <person name="Yu S."/>
            <person name="Liu X."/>
            <person name="Zhang Y."/>
            <person name="Hong G."/>
            <person name="Han B."/>
            <person name="Choisne N."/>
            <person name="Demange N."/>
            <person name="Orjeda G."/>
            <person name="Samain S."/>
            <person name="Cattolico L."/>
            <person name="Pelletier E."/>
            <person name="Couloux A."/>
            <person name="Segurens B."/>
            <person name="Wincker P."/>
            <person name="D'Hont A."/>
            <person name="Scarpelli C."/>
            <person name="Weissenbach J."/>
            <person name="Salanoubat M."/>
            <person name="Quetier F."/>
            <person name="Yu Y."/>
            <person name="Kim H.R."/>
            <person name="Rambo T."/>
            <person name="Currie J."/>
            <person name="Collura K."/>
            <person name="Luo M."/>
            <person name="Yang T."/>
            <person name="Ammiraju J.S.S."/>
            <person name="Engler F."/>
            <person name="Soderlund C."/>
            <person name="Wing R.A."/>
            <person name="Palmer L.E."/>
            <person name="de la Bastide M."/>
            <person name="Spiegel L."/>
            <person name="Nascimento L."/>
            <person name="Zutavern T."/>
            <person name="O'Shaughnessy A."/>
            <person name="Dike S."/>
            <person name="Dedhia N."/>
            <person name="Preston R."/>
            <person name="Balija V."/>
            <person name="McCombie W.R."/>
            <person name="Chow T."/>
            <person name="Chen H."/>
            <person name="Chung M."/>
            <person name="Chen C."/>
            <person name="Shaw J."/>
            <person name="Wu H."/>
            <person name="Hsiao K."/>
            <person name="Chao Y."/>
            <person name="Chu M."/>
            <person name="Cheng C."/>
            <person name="Hour A."/>
            <person name="Lee P."/>
            <person name="Lin S."/>
            <person name="Lin Y."/>
            <person name="Liou J."/>
            <person name="Liu S."/>
            <person name="Hsing Y."/>
            <person name="Raghuvanshi S."/>
            <person name="Mohanty A."/>
            <person name="Bharti A.K."/>
            <person name="Gaur A."/>
            <person name="Gupta V."/>
            <person name="Kumar D."/>
            <person name="Ravi V."/>
            <person name="Vij S."/>
            <person name="Kapur A."/>
            <person name="Khurana P."/>
            <person name="Khurana P."/>
            <person name="Khurana J.P."/>
            <person name="Tyagi A.K."/>
            <person name="Gaikwad K."/>
            <person name="Singh A."/>
            <person name="Dalal V."/>
            <person name="Srivastava S."/>
            <person name="Dixit A."/>
            <person name="Pal A.K."/>
            <person name="Ghazi I.A."/>
            <person name="Yadav M."/>
            <person name="Pandit A."/>
            <person name="Bhargava A."/>
            <person name="Sureshbabu K."/>
            <person name="Batra K."/>
            <person name="Sharma T.R."/>
            <person name="Mohapatra T."/>
            <person name="Singh N.K."/>
            <person name="Messing J."/>
            <person name="Nelson A.B."/>
            <person name="Fuks G."/>
            <person name="Kavchok S."/>
            <person name="Keizer G."/>
            <person name="Linton E."/>
            <person name="Llaca V."/>
            <person name="Song R."/>
            <person name="Tanyolac B."/>
            <person name="Young S."/>
            <person name="Ho-Il K."/>
            <person name="Hahn J.H."/>
            <person name="Sangsakoo G."/>
            <person name="Vanavichit A."/>
            <person name="de Mattos Luiz.A.T."/>
            <person name="Zimmer P.D."/>
            <person name="Malone G."/>
            <person name="Dellagostin O."/>
            <person name="de Oliveira A.C."/>
            <person name="Bevan M."/>
            <person name="Bancroft I."/>
            <person name="Minx P."/>
            <person name="Cordum H."/>
            <person name="Wilson R."/>
            <person name="Cheng Z."/>
            <person name="Jin W."/>
            <person name="Jiang J."/>
            <person name="Leong S.A."/>
            <person name="Iwama H."/>
            <person name="Gojobori T."/>
            <person name="Itoh T."/>
            <person name="Niimura Y."/>
            <person name="Fujii Y."/>
            <person name="Habara T."/>
            <person name="Sakai H."/>
            <person name="Sato Y."/>
            <person name="Wilson G."/>
            <person name="Kumar K."/>
            <person name="McCouch S."/>
            <person name="Juretic N."/>
            <person name="Hoen D."/>
            <person name="Wright S."/>
            <person name="Bruskiewich R."/>
            <person name="Bureau T."/>
            <person name="Miyao A."/>
            <person name="Hirochika H."/>
            <person name="Nishikawa T."/>
            <person name="Kadowaki K."/>
            <person name="Sugiura M."/>
            <person name="Burr B."/>
            <person name="Sasaki T."/>
        </authorList>
    </citation>
    <scope>NUCLEOTIDE SEQUENCE [LARGE SCALE GENOMIC DNA]</scope>
    <source>
        <strain evidence="3">cv. Nipponbare</strain>
    </source>
</reference>
<accession>Q6YS29</accession>
<feature type="region of interest" description="Disordered" evidence="1">
    <location>
        <begin position="1"/>
        <end position="52"/>
    </location>
</feature>
<proteinExistence type="predicted"/>
<evidence type="ECO:0000256" key="1">
    <source>
        <dbReference type="SAM" id="MobiDB-lite"/>
    </source>
</evidence>
<dbReference type="Proteomes" id="UP000000763">
    <property type="component" value="Chromosome 7"/>
</dbReference>
<feature type="compositionally biased region" description="Low complexity" evidence="1">
    <location>
        <begin position="11"/>
        <end position="22"/>
    </location>
</feature>
<name>Q6YS29_ORYSJ</name>
<feature type="region of interest" description="Disordered" evidence="1">
    <location>
        <begin position="107"/>
        <end position="143"/>
    </location>
</feature>
<dbReference type="AlphaFoldDB" id="Q6YS29"/>
<feature type="compositionally biased region" description="Basic and acidic residues" evidence="1">
    <location>
        <begin position="37"/>
        <end position="52"/>
    </location>
</feature>